<dbReference type="EMBL" id="CABIJS010000122">
    <property type="protein sequence ID" value="VUZ44047.1"/>
    <property type="molecule type" value="Genomic_DNA"/>
</dbReference>
<evidence type="ECO:0000313" key="1">
    <source>
        <dbReference type="EMBL" id="VUZ44047.1"/>
    </source>
</evidence>
<gene>
    <name evidence="1" type="ORF">WMSIL1_LOCUS4351</name>
</gene>
<evidence type="ECO:0000313" key="2">
    <source>
        <dbReference type="Proteomes" id="UP000321570"/>
    </source>
</evidence>
<accession>A0A564Y9S8</accession>
<dbReference type="PANTHER" id="PTHR37984:SF5">
    <property type="entry name" value="PROTEIN NYNRIN-LIKE"/>
    <property type="match status" value="1"/>
</dbReference>
<dbReference type="AlphaFoldDB" id="A0A564Y9S8"/>
<feature type="non-terminal residue" evidence="1">
    <location>
        <position position="1"/>
    </location>
</feature>
<sequence>TSVCGGSIKQIGKLSCNLTYRDISISTTAGSQLNLLCFGWSGQLDLLDLPINPICYGVHSAKPTASLTAQMMVKRFSKVLQEDFGLCNHTKVTLNLMPNVQPIFHPMHPVPLAAVPMMDGKLKFLAKKRRSNGDKCFAKFDSAEVYLKIEFAPESQELLSINTRRGLYKCTRLLFCVKAALVIFHQIMDSMISGLTVTAIVDRSQQELQERATAPLPRIQYYGFCFGAEHSMYL</sequence>
<name>A0A564Y9S8_HYMDI</name>
<dbReference type="PANTHER" id="PTHR37984">
    <property type="entry name" value="PROTEIN CBG26694"/>
    <property type="match status" value="1"/>
</dbReference>
<keyword evidence="2" id="KW-1185">Reference proteome</keyword>
<dbReference type="SUPFAM" id="SSF56672">
    <property type="entry name" value="DNA/RNA polymerases"/>
    <property type="match status" value="1"/>
</dbReference>
<proteinExistence type="predicted"/>
<protein>
    <submittedName>
        <fullName evidence="1">Uncharacterized protein</fullName>
    </submittedName>
</protein>
<reference evidence="1 2" key="1">
    <citation type="submission" date="2019-07" db="EMBL/GenBank/DDBJ databases">
        <authorList>
            <person name="Jastrzebski P J."/>
            <person name="Paukszto L."/>
            <person name="Jastrzebski P J."/>
        </authorList>
    </citation>
    <scope>NUCLEOTIDE SEQUENCE [LARGE SCALE GENOMIC DNA]</scope>
    <source>
        <strain evidence="1 2">WMS-il1</strain>
    </source>
</reference>
<organism evidence="1 2">
    <name type="scientific">Hymenolepis diminuta</name>
    <name type="common">Rat tapeworm</name>
    <dbReference type="NCBI Taxonomy" id="6216"/>
    <lineage>
        <taxon>Eukaryota</taxon>
        <taxon>Metazoa</taxon>
        <taxon>Spiralia</taxon>
        <taxon>Lophotrochozoa</taxon>
        <taxon>Platyhelminthes</taxon>
        <taxon>Cestoda</taxon>
        <taxon>Eucestoda</taxon>
        <taxon>Cyclophyllidea</taxon>
        <taxon>Hymenolepididae</taxon>
        <taxon>Hymenolepis</taxon>
    </lineage>
</organism>
<dbReference type="InterPro" id="IPR043502">
    <property type="entry name" value="DNA/RNA_pol_sf"/>
</dbReference>
<dbReference type="Proteomes" id="UP000321570">
    <property type="component" value="Unassembled WGS sequence"/>
</dbReference>
<dbReference type="InterPro" id="IPR050951">
    <property type="entry name" value="Retrovirus_Pol_polyprotein"/>
</dbReference>